<dbReference type="Proteomes" id="UP000199450">
    <property type="component" value="Unassembled WGS sequence"/>
</dbReference>
<dbReference type="PANTHER" id="PTHR41244:SF1">
    <property type="entry name" value="GLYCOSYLTRANSFERASE"/>
    <property type="match status" value="1"/>
</dbReference>
<dbReference type="GO" id="GO:0016740">
    <property type="term" value="F:transferase activity"/>
    <property type="evidence" value="ECO:0007669"/>
    <property type="project" value="UniProtKB-KW"/>
</dbReference>
<dbReference type="AlphaFoldDB" id="A0A1H7ZFN0"/>
<dbReference type="EMBL" id="FOBV01000004">
    <property type="protein sequence ID" value="SEM57372.1"/>
    <property type="molecule type" value="Genomic_DNA"/>
</dbReference>
<dbReference type="OrthoDB" id="9816424at2"/>
<organism evidence="1 2">
    <name type="scientific">Chryseobacterium taichungense</name>
    <dbReference type="NCBI Taxonomy" id="295069"/>
    <lineage>
        <taxon>Bacteria</taxon>
        <taxon>Pseudomonadati</taxon>
        <taxon>Bacteroidota</taxon>
        <taxon>Flavobacteriia</taxon>
        <taxon>Flavobacteriales</taxon>
        <taxon>Weeksellaceae</taxon>
        <taxon>Chryseobacterium group</taxon>
        <taxon>Chryseobacterium</taxon>
    </lineage>
</organism>
<proteinExistence type="predicted"/>
<reference evidence="2" key="1">
    <citation type="submission" date="2016-10" db="EMBL/GenBank/DDBJ databases">
        <authorList>
            <person name="Varghese N."/>
            <person name="Submissions S."/>
        </authorList>
    </citation>
    <scope>NUCLEOTIDE SEQUENCE [LARGE SCALE GENOMIC DNA]</scope>
    <source>
        <strain evidence="2">DSM 17453</strain>
    </source>
</reference>
<accession>A0A1H7ZFN0</accession>
<dbReference type="Pfam" id="PF14307">
    <property type="entry name" value="Glyco_tran_WbsX"/>
    <property type="match status" value="1"/>
</dbReference>
<gene>
    <name evidence="1" type="ORF">SAMN05421856_104262</name>
</gene>
<dbReference type="CDD" id="cd11579">
    <property type="entry name" value="Glyco_tran_WbsX"/>
    <property type="match status" value="1"/>
</dbReference>
<evidence type="ECO:0000313" key="1">
    <source>
        <dbReference type="EMBL" id="SEM57372.1"/>
    </source>
</evidence>
<dbReference type="PANTHER" id="PTHR41244">
    <property type="entry name" value="RHAMNAN SYNTHESIS F"/>
    <property type="match status" value="1"/>
</dbReference>
<protein>
    <submittedName>
        <fullName evidence="1">Glycosyltransferase WbsX</fullName>
    </submittedName>
</protein>
<sequence>METKARAIAYYLPQYYPIPENDEWWEKGFTEWTNVTKAKPLFPGHYQPNLPSELGFYDLRVPEVRIQQAQLAKEHGIEGFCYWHYWFGNGKRILERIFKEVLETGSPDFPFCLAWANETWKGIWHGLDNQILAEQKYPGTEDYIAHFYELLPAFQDKRYIRVNNKPLFVIYKPLDIPDIGFFMDLWNSLAKENALEGIYFVGHLFDYRRYQEVLNLGLDAVNVVRMNEVQRQLPKPKLSFKEKFKYKLKNIPTNLPVYQYKDAINVLLGEESKKDHIIPTAFPNWDHSPRSKGKTLILHDSTPDLFRKHIRQAIKLVESKPKDENIIFIKSWNEWAEGNYLEPDRRYGRKYLEVLKEENTKEDDHYSNNPGL</sequence>
<evidence type="ECO:0000313" key="2">
    <source>
        <dbReference type="Proteomes" id="UP000199450"/>
    </source>
</evidence>
<keyword evidence="2" id="KW-1185">Reference proteome</keyword>
<dbReference type="RefSeq" id="WP_089999934.1">
    <property type="nucleotide sequence ID" value="NZ_FOBV01000004.1"/>
</dbReference>
<dbReference type="InterPro" id="IPR032719">
    <property type="entry name" value="WbsX"/>
</dbReference>
<dbReference type="STRING" id="295069.SAMN05421856_104262"/>
<keyword evidence="1" id="KW-0808">Transferase</keyword>
<name>A0A1H7ZFN0_9FLAO</name>
<dbReference type="Gene3D" id="3.20.20.80">
    <property type="entry name" value="Glycosidases"/>
    <property type="match status" value="1"/>
</dbReference>